<gene>
    <name evidence="2" type="ORF">DCO61_04185</name>
</gene>
<evidence type="ECO:0000313" key="3">
    <source>
        <dbReference type="Proteomes" id="UP000477070"/>
    </source>
</evidence>
<evidence type="ECO:0000313" key="2">
    <source>
        <dbReference type="EMBL" id="MWV69229.1"/>
    </source>
</evidence>
<dbReference type="AlphaFoldDB" id="A0A6B0HJT5"/>
<sequence length="54" mass="5524">MALILLCSRVALQNAVSISSLLLTTEAAITDIKEDKPAPAMPDMGGMGGMGGMM</sequence>
<dbReference type="EMBL" id="QBIU01000001">
    <property type="protein sequence ID" value="MWV69229.1"/>
    <property type="molecule type" value="Genomic_DNA"/>
</dbReference>
<evidence type="ECO:0008006" key="4">
    <source>
        <dbReference type="Google" id="ProtNLM"/>
    </source>
</evidence>
<feature type="region of interest" description="Disordered" evidence="1">
    <location>
        <begin position="34"/>
        <end position="54"/>
    </location>
</feature>
<protein>
    <recommendedName>
        <fullName evidence="4">Molecular chaperone GroEL</fullName>
    </recommendedName>
</protein>
<evidence type="ECO:0000256" key="1">
    <source>
        <dbReference type="SAM" id="MobiDB-lite"/>
    </source>
</evidence>
<organism evidence="2 3">
    <name type="scientific">Helicobacter saguini</name>
    <dbReference type="NCBI Taxonomy" id="1548018"/>
    <lineage>
        <taxon>Bacteria</taxon>
        <taxon>Pseudomonadati</taxon>
        <taxon>Campylobacterota</taxon>
        <taxon>Epsilonproteobacteria</taxon>
        <taxon>Campylobacterales</taxon>
        <taxon>Helicobacteraceae</taxon>
        <taxon>Helicobacter</taxon>
    </lineage>
</organism>
<feature type="compositionally biased region" description="Gly residues" evidence="1">
    <location>
        <begin position="45"/>
        <end position="54"/>
    </location>
</feature>
<name>A0A6B0HJT5_9HELI</name>
<reference evidence="2 3" key="1">
    <citation type="submission" date="2019-12" db="EMBL/GenBank/DDBJ databases">
        <title>Multi-Generational Helicobacter saguini Isolates.</title>
        <authorList>
            <person name="Mannion A."/>
            <person name="Shen Z."/>
            <person name="Fox J.G."/>
        </authorList>
    </citation>
    <scope>NUCLEOTIDE SEQUENCE [LARGE SCALE GENOMIC DNA]</scope>
    <source>
        <strain evidence="3">16-048 (F4)</strain>
    </source>
</reference>
<comment type="caution">
    <text evidence="2">The sequence shown here is derived from an EMBL/GenBank/DDBJ whole genome shotgun (WGS) entry which is preliminary data.</text>
</comment>
<accession>A0A6B0HJT5</accession>
<dbReference type="Proteomes" id="UP000477070">
    <property type="component" value="Unassembled WGS sequence"/>
</dbReference>
<dbReference type="InterPro" id="IPR027413">
    <property type="entry name" value="GROEL-like_equatorial_sf"/>
</dbReference>
<proteinExistence type="predicted"/>
<dbReference type="Gene3D" id="1.10.560.10">
    <property type="entry name" value="GroEL-like equatorial domain"/>
    <property type="match status" value="1"/>
</dbReference>